<accession>A0AAP2K1N1</accession>
<comment type="caution">
    <text evidence="2">The sequence shown here is derived from an EMBL/GenBank/DDBJ whole genome shotgun (WGS) entry which is preliminary data.</text>
</comment>
<evidence type="ECO:0000313" key="2">
    <source>
        <dbReference type="EMBL" id="MBX6982601.1"/>
    </source>
</evidence>
<dbReference type="RefSeq" id="WP_221078136.1">
    <property type="nucleotide sequence ID" value="NZ_SHCZ01000020.1"/>
</dbReference>
<gene>
    <name evidence="2" type="ORF">EX242_20380</name>
</gene>
<sequence>MDNRRGNTMQTLILLQPHTHAGKFYAKGESLHVDAATQAWLEAQGIAKLPSTPKSNVNKKTIEESAIVLSPTSTVSHTDEKGEH</sequence>
<organism evidence="2 3">
    <name type="scientific">Providencia rettgeri</name>
    <dbReference type="NCBI Taxonomy" id="587"/>
    <lineage>
        <taxon>Bacteria</taxon>
        <taxon>Pseudomonadati</taxon>
        <taxon>Pseudomonadota</taxon>
        <taxon>Gammaproteobacteria</taxon>
        <taxon>Enterobacterales</taxon>
        <taxon>Morganellaceae</taxon>
        <taxon>Providencia</taxon>
    </lineage>
</organism>
<name>A0AAP2K1N1_PRORE</name>
<protein>
    <recommendedName>
        <fullName evidence="1">DUF7210 domain-containing protein</fullName>
    </recommendedName>
</protein>
<dbReference type="InterPro" id="IPR055634">
    <property type="entry name" value="DUF7210"/>
</dbReference>
<dbReference type="EMBL" id="SHDO01000031">
    <property type="protein sequence ID" value="MBX6982601.1"/>
    <property type="molecule type" value="Genomic_DNA"/>
</dbReference>
<dbReference type="Proteomes" id="UP000824410">
    <property type="component" value="Unassembled WGS sequence"/>
</dbReference>
<proteinExistence type="predicted"/>
<reference evidence="2" key="1">
    <citation type="submission" date="2019-02" db="EMBL/GenBank/DDBJ databases">
        <title>Genomic characterization of isolates from hospital effluents in KZN, South Africa.</title>
        <authorList>
            <person name="Ntshobeni N."/>
            <person name="Allam M."/>
            <person name="Ismail A."/>
            <person name="Amoako D."/>
            <person name="Essack S."/>
            <person name="Chenia H."/>
        </authorList>
    </citation>
    <scope>NUCLEOTIDE SEQUENCE</scope>
    <source>
        <strain evidence="2">AFE97_S1</strain>
    </source>
</reference>
<evidence type="ECO:0000313" key="3">
    <source>
        <dbReference type="Proteomes" id="UP000824410"/>
    </source>
</evidence>
<dbReference type="AlphaFoldDB" id="A0AAP2K1N1"/>
<evidence type="ECO:0000259" key="1">
    <source>
        <dbReference type="Pfam" id="PF23843"/>
    </source>
</evidence>
<feature type="domain" description="DUF7210" evidence="1">
    <location>
        <begin position="12"/>
        <end position="47"/>
    </location>
</feature>
<dbReference type="Pfam" id="PF23843">
    <property type="entry name" value="DUF7210"/>
    <property type="match status" value="1"/>
</dbReference>